<organism evidence="11 12">
    <name type="scientific">Hyphomonas jannaschiana VP2</name>
    <dbReference type="NCBI Taxonomy" id="1280952"/>
    <lineage>
        <taxon>Bacteria</taxon>
        <taxon>Pseudomonadati</taxon>
        <taxon>Pseudomonadota</taxon>
        <taxon>Alphaproteobacteria</taxon>
        <taxon>Hyphomonadales</taxon>
        <taxon>Hyphomonadaceae</taxon>
        <taxon>Hyphomonas</taxon>
    </lineage>
</organism>
<dbReference type="STRING" id="1280952.HJA_00570"/>
<evidence type="ECO:0000256" key="1">
    <source>
        <dbReference type="ARBA" id="ARBA00001946"/>
    </source>
</evidence>
<protein>
    <recommendedName>
        <fullName evidence="4">NAD(+) diphosphatase</fullName>
        <ecNumber evidence="4">3.6.1.22</ecNumber>
    </recommendedName>
</protein>
<dbReference type="EC" id="3.6.1.22" evidence="4"/>
<evidence type="ECO:0000256" key="5">
    <source>
        <dbReference type="ARBA" id="ARBA00022723"/>
    </source>
</evidence>
<keyword evidence="6 11" id="KW-0378">Hydrolase</keyword>
<dbReference type="CDD" id="cd03429">
    <property type="entry name" value="NUDIX_NADH_pyrophosphatase_Nudt13"/>
    <property type="match status" value="1"/>
</dbReference>
<evidence type="ECO:0000256" key="2">
    <source>
        <dbReference type="ARBA" id="ARBA00001947"/>
    </source>
</evidence>
<proteinExistence type="inferred from homology"/>
<dbReference type="InterPro" id="IPR015376">
    <property type="entry name" value="Znr_NADH_PPase"/>
</dbReference>
<dbReference type="PROSITE" id="PS51462">
    <property type="entry name" value="NUDIX"/>
    <property type="match status" value="1"/>
</dbReference>
<dbReference type="InterPro" id="IPR020084">
    <property type="entry name" value="NUDIX_hydrolase_CS"/>
</dbReference>
<dbReference type="GO" id="GO:0046872">
    <property type="term" value="F:metal ion binding"/>
    <property type="evidence" value="ECO:0007669"/>
    <property type="project" value="UniProtKB-KW"/>
</dbReference>
<gene>
    <name evidence="11" type="ORF">HJA_00570</name>
</gene>
<dbReference type="Pfam" id="PF09297">
    <property type="entry name" value="Zn_ribbon_NUD"/>
    <property type="match status" value="1"/>
</dbReference>
<dbReference type="InterPro" id="IPR049734">
    <property type="entry name" value="NudC-like_C"/>
</dbReference>
<dbReference type="Pfam" id="PF09296">
    <property type="entry name" value="NUDIX-like"/>
    <property type="match status" value="1"/>
</dbReference>
<evidence type="ECO:0000313" key="11">
    <source>
        <dbReference type="EMBL" id="KCZ90986.1"/>
    </source>
</evidence>
<name>A0A059FKB9_9PROT</name>
<evidence type="ECO:0000256" key="9">
    <source>
        <dbReference type="ARBA" id="ARBA00023679"/>
    </source>
</evidence>
<dbReference type="NCBIfam" id="NF001299">
    <property type="entry name" value="PRK00241.1"/>
    <property type="match status" value="1"/>
</dbReference>
<dbReference type="EMBL" id="ARYJ01000001">
    <property type="protein sequence ID" value="KCZ90986.1"/>
    <property type="molecule type" value="Genomic_DNA"/>
</dbReference>
<dbReference type="AlphaFoldDB" id="A0A059FKB9"/>
<accession>A0A059FKB9</accession>
<dbReference type="Gene3D" id="3.90.79.20">
    <property type="match status" value="1"/>
</dbReference>
<keyword evidence="12" id="KW-1185">Reference proteome</keyword>
<evidence type="ECO:0000259" key="10">
    <source>
        <dbReference type="PROSITE" id="PS51462"/>
    </source>
</evidence>
<dbReference type="Gene3D" id="3.90.79.10">
    <property type="entry name" value="Nucleoside Triphosphate Pyrophosphohydrolase"/>
    <property type="match status" value="1"/>
</dbReference>
<comment type="catalytic activity">
    <reaction evidence="9">
        <text>a 5'-end NAD(+)-phospho-ribonucleoside in mRNA + H2O = a 5'-end phospho-adenosine-phospho-ribonucleoside in mRNA + beta-nicotinamide D-ribonucleotide + 2 H(+)</text>
        <dbReference type="Rhea" id="RHEA:60876"/>
        <dbReference type="Rhea" id="RHEA-COMP:15698"/>
        <dbReference type="Rhea" id="RHEA-COMP:15719"/>
        <dbReference type="ChEBI" id="CHEBI:14649"/>
        <dbReference type="ChEBI" id="CHEBI:15377"/>
        <dbReference type="ChEBI" id="CHEBI:15378"/>
        <dbReference type="ChEBI" id="CHEBI:144029"/>
        <dbReference type="ChEBI" id="CHEBI:144051"/>
    </reaction>
    <physiologicalReaction direction="left-to-right" evidence="9">
        <dbReference type="Rhea" id="RHEA:60877"/>
    </physiologicalReaction>
</comment>
<dbReference type="Pfam" id="PF00293">
    <property type="entry name" value="NUDIX"/>
    <property type="match status" value="1"/>
</dbReference>
<dbReference type="PROSITE" id="PS00893">
    <property type="entry name" value="NUDIX_BOX"/>
    <property type="match status" value="1"/>
</dbReference>
<evidence type="ECO:0000256" key="4">
    <source>
        <dbReference type="ARBA" id="ARBA00012381"/>
    </source>
</evidence>
<evidence type="ECO:0000313" key="12">
    <source>
        <dbReference type="Proteomes" id="UP000024816"/>
    </source>
</evidence>
<dbReference type="GO" id="GO:0035529">
    <property type="term" value="F:NADH pyrophosphatase activity"/>
    <property type="evidence" value="ECO:0007669"/>
    <property type="project" value="TreeGrafter"/>
</dbReference>
<dbReference type="RefSeq" id="WP_051597207.1">
    <property type="nucleotide sequence ID" value="NZ_ARYJ01000001.1"/>
</dbReference>
<dbReference type="eggNOG" id="COG2816">
    <property type="taxonomic scope" value="Bacteria"/>
</dbReference>
<dbReference type="InterPro" id="IPR015375">
    <property type="entry name" value="NADH_PPase-like_N"/>
</dbReference>
<comment type="caution">
    <text evidence="11">The sequence shown here is derived from an EMBL/GenBank/DDBJ whole genome shotgun (WGS) entry which is preliminary data.</text>
</comment>
<keyword evidence="7" id="KW-0460">Magnesium</keyword>
<dbReference type="InterPro" id="IPR050241">
    <property type="entry name" value="NAD-cap_RNA_hydrolase_NudC"/>
</dbReference>
<dbReference type="OrthoDB" id="9791656at2"/>
<keyword evidence="5" id="KW-0479">Metal-binding</keyword>
<keyword evidence="8" id="KW-0520">NAD</keyword>
<dbReference type="InterPro" id="IPR015797">
    <property type="entry name" value="NUDIX_hydrolase-like_dom_sf"/>
</dbReference>
<reference evidence="11 12" key="1">
    <citation type="journal article" date="2014" name="Antonie Van Leeuwenhoek">
        <title>Hyphomonas beringensis sp. nov. and Hyphomonas chukchiensis sp. nov., isolated from surface seawater of the Bering Sea and Chukchi Sea.</title>
        <authorList>
            <person name="Li C."/>
            <person name="Lai Q."/>
            <person name="Li G."/>
            <person name="Dong C."/>
            <person name="Wang J."/>
            <person name="Liao Y."/>
            <person name="Shao Z."/>
        </authorList>
    </citation>
    <scope>NUCLEOTIDE SEQUENCE [LARGE SCALE GENOMIC DNA]</scope>
    <source>
        <strain evidence="11 12">VP2</strain>
    </source>
</reference>
<comment type="cofactor">
    <cofactor evidence="1">
        <name>Mg(2+)</name>
        <dbReference type="ChEBI" id="CHEBI:18420"/>
    </cofactor>
</comment>
<evidence type="ECO:0000256" key="7">
    <source>
        <dbReference type="ARBA" id="ARBA00022842"/>
    </source>
</evidence>
<evidence type="ECO:0000256" key="6">
    <source>
        <dbReference type="ARBA" id="ARBA00022801"/>
    </source>
</evidence>
<sequence length="307" mass="33909">MTNSNDMPLAAKPIDRAAHRRLDEAWLEEAFKREDVLVLLMRNGEPFVHPGRNSGLVWMGPEAARISPGSPRLFLGEDKAGTPVFAIDLPERFALDGSLIEGAGEFLDFRAAAGSIPEMDANCASTARSIFMWHQSHRFCSKCGSESAMVEAGWKRQCPSCGAEHFPRTDPVAIMLAVKDGKALIGRQRMWPPGFYSCLAGFCEPGETIEQAAAREIFEEAGVVTDAASAEYIACQPWPFPSSLMVGLILEAEGFEISIDEKEIETARWVTREEMVRILNHSHEEIFGPPPMAIAHHIMKAWSEKGH</sequence>
<dbReference type="PANTHER" id="PTHR42904:SF6">
    <property type="entry name" value="NAD-CAPPED RNA HYDROLASE NUDT12"/>
    <property type="match status" value="1"/>
</dbReference>
<evidence type="ECO:0000256" key="3">
    <source>
        <dbReference type="ARBA" id="ARBA00009595"/>
    </source>
</evidence>
<evidence type="ECO:0000256" key="8">
    <source>
        <dbReference type="ARBA" id="ARBA00023027"/>
    </source>
</evidence>
<dbReference type="GO" id="GO:0019677">
    <property type="term" value="P:NAD+ catabolic process"/>
    <property type="evidence" value="ECO:0007669"/>
    <property type="project" value="TreeGrafter"/>
</dbReference>
<dbReference type="GO" id="GO:0006742">
    <property type="term" value="P:NADP+ catabolic process"/>
    <property type="evidence" value="ECO:0007669"/>
    <property type="project" value="TreeGrafter"/>
</dbReference>
<dbReference type="InterPro" id="IPR000086">
    <property type="entry name" value="NUDIX_hydrolase_dom"/>
</dbReference>
<dbReference type="SUPFAM" id="SSF55811">
    <property type="entry name" value="Nudix"/>
    <property type="match status" value="1"/>
</dbReference>
<dbReference type="GO" id="GO:0005829">
    <property type="term" value="C:cytosol"/>
    <property type="evidence" value="ECO:0007669"/>
    <property type="project" value="TreeGrafter"/>
</dbReference>
<dbReference type="PANTHER" id="PTHR42904">
    <property type="entry name" value="NUDIX HYDROLASE, NUDC SUBFAMILY"/>
    <property type="match status" value="1"/>
</dbReference>
<comment type="cofactor">
    <cofactor evidence="2">
        <name>Zn(2+)</name>
        <dbReference type="ChEBI" id="CHEBI:29105"/>
    </cofactor>
</comment>
<dbReference type="Proteomes" id="UP000024816">
    <property type="component" value="Unassembled WGS sequence"/>
</dbReference>
<feature type="domain" description="Nudix hydrolase" evidence="10">
    <location>
        <begin position="167"/>
        <end position="293"/>
    </location>
</feature>
<comment type="similarity">
    <text evidence="3">Belongs to the Nudix hydrolase family. NudC subfamily.</text>
</comment>
<dbReference type="PATRIC" id="fig|1280952.3.peg.117"/>